<gene>
    <name evidence="1" type="ORF">FYJ29_00320</name>
</gene>
<comment type="caution">
    <text evidence="1">The sequence shown here is derived from an EMBL/GenBank/DDBJ whole genome shotgun (WGS) entry which is preliminary data.</text>
</comment>
<evidence type="ECO:0000313" key="2">
    <source>
        <dbReference type="Proteomes" id="UP000483362"/>
    </source>
</evidence>
<sequence>MAKRITINGKWTFYETPLSCGDCKCSINDNLHEAGGKSFCVLFGKQKNYYDTPPKRCVEMFKKAFAIGGDVALVEKE</sequence>
<organism evidence="1 2">
    <name type="scientific">Sodaliphilus pleomorphus</name>
    <dbReference type="NCBI Taxonomy" id="2606626"/>
    <lineage>
        <taxon>Bacteria</taxon>
        <taxon>Pseudomonadati</taxon>
        <taxon>Bacteroidota</taxon>
        <taxon>Bacteroidia</taxon>
        <taxon>Bacteroidales</taxon>
        <taxon>Muribaculaceae</taxon>
        <taxon>Sodaliphilus</taxon>
    </lineage>
</organism>
<dbReference type="RefSeq" id="WP_154327988.1">
    <property type="nucleotide sequence ID" value="NZ_CP045696.1"/>
</dbReference>
<keyword evidence="2" id="KW-1185">Reference proteome</keyword>
<dbReference type="Proteomes" id="UP000483362">
    <property type="component" value="Unassembled WGS sequence"/>
</dbReference>
<reference evidence="1 2" key="1">
    <citation type="submission" date="2019-08" db="EMBL/GenBank/DDBJ databases">
        <title>In-depth cultivation of the pig gut microbiome towards novel bacterial diversity and tailored functional studies.</title>
        <authorList>
            <person name="Wylensek D."/>
            <person name="Hitch T.C.A."/>
            <person name="Clavel T."/>
        </authorList>
    </citation>
    <scope>NUCLEOTIDE SEQUENCE [LARGE SCALE GENOMIC DNA]</scope>
    <source>
        <strain evidence="1 2">Oil-RF-744-WCA-WT-10</strain>
    </source>
</reference>
<dbReference type="EMBL" id="VULT01000001">
    <property type="protein sequence ID" value="MSS16225.1"/>
    <property type="molecule type" value="Genomic_DNA"/>
</dbReference>
<dbReference type="AlphaFoldDB" id="A0A6L5X9V6"/>
<evidence type="ECO:0000313" key="1">
    <source>
        <dbReference type="EMBL" id="MSS16225.1"/>
    </source>
</evidence>
<proteinExistence type="predicted"/>
<protein>
    <submittedName>
        <fullName evidence="1">Uncharacterized protein</fullName>
    </submittedName>
</protein>
<name>A0A6L5X9V6_9BACT</name>
<accession>A0A6L5X9V6</accession>